<dbReference type="AlphaFoldDB" id="A0A0L0HP55"/>
<proteinExistence type="predicted"/>
<evidence type="ECO:0000256" key="6">
    <source>
        <dbReference type="ARBA" id="ARBA00023132"/>
    </source>
</evidence>
<dbReference type="GO" id="GO:0006406">
    <property type="term" value="P:mRNA export from nucleus"/>
    <property type="evidence" value="ECO:0007669"/>
    <property type="project" value="TreeGrafter"/>
</dbReference>
<dbReference type="GO" id="GO:0017056">
    <property type="term" value="F:structural constituent of nuclear pore"/>
    <property type="evidence" value="ECO:0007669"/>
    <property type="project" value="InterPro"/>
</dbReference>
<evidence type="ECO:0000256" key="4">
    <source>
        <dbReference type="ARBA" id="ARBA00022927"/>
    </source>
</evidence>
<dbReference type="SUPFAM" id="SSF50998">
    <property type="entry name" value="Quinoprotein alcohol dehydrogenase-like"/>
    <property type="match status" value="1"/>
</dbReference>
<evidence type="ECO:0000313" key="9">
    <source>
        <dbReference type="Proteomes" id="UP000053201"/>
    </source>
</evidence>
<keyword evidence="3" id="KW-0509">mRNA transport</keyword>
<dbReference type="Pfam" id="PF10168">
    <property type="entry name" value="Nup88"/>
    <property type="match status" value="2"/>
</dbReference>
<dbReference type="InterPro" id="IPR011047">
    <property type="entry name" value="Quinoprotein_ADH-like_sf"/>
</dbReference>
<dbReference type="GO" id="GO:0000055">
    <property type="term" value="P:ribosomal large subunit export from nucleus"/>
    <property type="evidence" value="ECO:0007669"/>
    <property type="project" value="InterPro"/>
</dbReference>
<keyword evidence="5" id="KW-0811">Translocation</keyword>
<dbReference type="InterPro" id="IPR019321">
    <property type="entry name" value="Nucleoporin_Nup88"/>
</dbReference>
<dbReference type="STRING" id="645134.A0A0L0HP55"/>
<keyword evidence="2" id="KW-0813">Transport</keyword>
<dbReference type="OMA" id="WHPLGVH"/>
<gene>
    <name evidence="8" type="ORF">SPPG_03026</name>
</gene>
<dbReference type="Proteomes" id="UP000053201">
    <property type="component" value="Unassembled WGS sequence"/>
</dbReference>
<protein>
    <submittedName>
        <fullName evidence="8">Uncharacterized protein</fullName>
    </submittedName>
</protein>
<dbReference type="eggNOG" id="ENOG502QUNM">
    <property type="taxonomic scope" value="Eukaryota"/>
</dbReference>
<sequence length="840" mass="94751">MANTVLPSPGYWLQTLSNHPVLDTSSSTLLDDSQTTPDVTLPDISSIALEAPSNHTLDVSGPDFMDDMGDSFATPDSRQSLIAVRDGLAVTCLNSSPPRIRLLNLRKWKGSLDETGDDVDKALETADFKELVSPTLSFRVRQIQMNGTGRLLAVVGEYEIVVLSLPRIAWTDGNTRERIRTNSWRIGPMTPQPIVKIHWHPLSESHTHLMVLSDDGALRIYDVTANANEPEQTLHFLGSEPIDTWKAPNRSGMFGADLWEREFVSFCVGRDDGNWGSMTMYGVTRSGDVYSLCPVVPQRSIFIPQKLQDLKAASALEQEEHEEHECYGPYTERQYYWREQWLDELLNEINQRSIKETLPGEPVGLTLPRMTAKVKCRARGPYLIQPSPDATIDYQDATDILCLATNPINVLIISFESGMLRTCIDLEGPVPLWNINAEALPGEAPLPVLRIHEDIDISWRESSGSQQTAPVRIPSSLAADPRHDAIFYCYHSFGVHRVSVEPWVSPLRGLSEAQADEAQLATELKSAMEQHIESDVSLLFSTRTFISTDVPSVVGFAVITEASLGYCYLLLTSHPHLYGDILPMHVNIPWKISEVTANEMYTPSMEPPIFDIPEVVRKAPPPLRLPTGASAKQVLAKCTHPPTLWAFFEHLKARRCDILDLHEAIIALRTRLERQQSELKQQAGALMLLDEKIKQNKERLKQLPKKMHTLRVKEYVQRKSLGIILQILIENSQPLTDAEKQWIKELHHIRNALQKRLKPWAENVQEQVHSLLQDRNPVEDPDKDAELDQLALGQTQMRRIETALRQEYKLLAGTAQKLTKLQNIVQKMEDTIRLKSMQSP</sequence>
<keyword evidence="9" id="KW-1185">Reference proteome</keyword>
<dbReference type="GO" id="GO:0000056">
    <property type="term" value="P:ribosomal small subunit export from nucleus"/>
    <property type="evidence" value="ECO:0007669"/>
    <property type="project" value="InterPro"/>
</dbReference>
<keyword evidence="4" id="KW-0653">Protein transport</keyword>
<accession>A0A0L0HP55</accession>
<evidence type="ECO:0000256" key="7">
    <source>
        <dbReference type="ARBA" id="ARBA00023242"/>
    </source>
</evidence>
<keyword evidence="6" id="KW-0906">Nuclear pore complex</keyword>
<dbReference type="GO" id="GO:0006606">
    <property type="term" value="P:protein import into nucleus"/>
    <property type="evidence" value="ECO:0007669"/>
    <property type="project" value="TreeGrafter"/>
</dbReference>
<dbReference type="GeneID" id="27686574"/>
<dbReference type="EMBL" id="KQ257453">
    <property type="protein sequence ID" value="KND02569.1"/>
    <property type="molecule type" value="Genomic_DNA"/>
</dbReference>
<dbReference type="InParanoid" id="A0A0L0HP55"/>
<evidence type="ECO:0000256" key="2">
    <source>
        <dbReference type="ARBA" id="ARBA00022448"/>
    </source>
</evidence>
<dbReference type="OrthoDB" id="341482at2759"/>
<evidence type="ECO:0000256" key="3">
    <source>
        <dbReference type="ARBA" id="ARBA00022816"/>
    </source>
</evidence>
<dbReference type="FunCoup" id="A0A0L0HP55">
    <property type="interactions" value="17"/>
</dbReference>
<keyword evidence="7" id="KW-0539">Nucleus</keyword>
<reference evidence="8 9" key="1">
    <citation type="submission" date="2009-08" db="EMBL/GenBank/DDBJ databases">
        <title>The Genome Sequence of Spizellomyces punctatus strain DAOM BR117.</title>
        <authorList>
            <consortium name="The Broad Institute Genome Sequencing Platform"/>
            <person name="Russ C."/>
            <person name="Cuomo C."/>
            <person name="Shea T."/>
            <person name="Young S.K."/>
            <person name="Zeng Q."/>
            <person name="Koehrsen M."/>
            <person name="Haas B."/>
            <person name="Borodovsky M."/>
            <person name="Guigo R."/>
            <person name="Alvarado L."/>
            <person name="Berlin A."/>
            <person name="Bochicchio J."/>
            <person name="Borenstein D."/>
            <person name="Chapman S."/>
            <person name="Chen Z."/>
            <person name="Engels R."/>
            <person name="Freedman E."/>
            <person name="Gellesch M."/>
            <person name="Goldberg J."/>
            <person name="Griggs A."/>
            <person name="Gujja S."/>
            <person name="Heiman D."/>
            <person name="Hepburn T."/>
            <person name="Howarth C."/>
            <person name="Jen D."/>
            <person name="Larson L."/>
            <person name="Lewis B."/>
            <person name="Mehta T."/>
            <person name="Park D."/>
            <person name="Pearson M."/>
            <person name="Roberts A."/>
            <person name="Saif S."/>
            <person name="Shenoy N."/>
            <person name="Sisk P."/>
            <person name="Stolte C."/>
            <person name="Sykes S."/>
            <person name="Thomson T."/>
            <person name="Walk T."/>
            <person name="White J."/>
            <person name="Yandava C."/>
            <person name="Burger G."/>
            <person name="Gray M.W."/>
            <person name="Holland P.W.H."/>
            <person name="King N."/>
            <person name="Lang F.B.F."/>
            <person name="Roger A.J."/>
            <person name="Ruiz-Trillo I."/>
            <person name="Lander E."/>
            <person name="Nusbaum C."/>
        </authorList>
    </citation>
    <scope>NUCLEOTIDE SEQUENCE [LARGE SCALE GENOMIC DNA]</scope>
    <source>
        <strain evidence="8 9">DAOM BR117</strain>
    </source>
</reference>
<dbReference type="GO" id="GO:0005643">
    <property type="term" value="C:nuclear pore"/>
    <property type="evidence" value="ECO:0007669"/>
    <property type="project" value="UniProtKB-SubCell"/>
</dbReference>
<dbReference type="VEuPathDB" id="FungiDB:SPPG_03026"/>
<dbReference type="RefSeq" id="XP_016610608.1">
    <property type="nucleotide sequence ID" value="XM_016751311.1"/>
</dbReference>
<dbReference type="PANTHER" id="PTHR13257:SF0">
    <property type="entry name" value="NUCLEAR PORE COMPLEX PROTEIN NUP88"/>
    <property type="match status" value="1"/>
</dbReference>
<evidence type="ECO:0000256" key="5">
    <source>
        <dbReference type="ARBA" id="ARBA00023010"/>
    </source>
</evidence>
<organism evidence="8 9">
    <name type="scientific">Spizellomyces punctatus (strain DAOM BR117)</name>
    <dbReference type="NCBI Taxonomy" id="645134"/>
    <lineage>
        <taxon>Eukaryota</taxon>
        <taxon>Fungi</taxon>
        <taxon>Fungi incertae sedis</taxon>
        <taxon>Chytridiomycota</taxon>
        <taxon>Chytridiomycota incertae sedis</taxon>
        <taxon>Chytridiomycetes</taxon>
        <taxon>Spizellomycetales</taxon>
        <taxon>Spizellomycetaceae</taxon>
        <taxon>Spizellomyces</taxon>
    </lineage>
</organism>
<dbReference type="InterPro" id="IPR037700">
    <property type="entry name" value="NUP88/NUP82"/>
</dbReference>
<evidence type="ECO:0000313" key="8">
    <source>
        <dbReference type="EMBL" id="KND02569.1"/>
    </source>
</evidence>
<comment type="subcellular location">
    <subcellularLocation>
        <location evidence="1">Nucleus</location>
        <location evidence="1">Nuclear pore complex</location>
    </subcellularLocation>
</comment>
<dbReference type="PANTHER" id="PTHR13257">
    <property type="entry name" value="NUCLEOPORIN NUP84-RELATED"/>
    <property type="match status" value="1"/>
</dbReference>
<evidence type="ECO:0000256" key="1">
    <source>
        <dbReference type="ARBA" id="ARBA00004567"/>
    </source>
</evidence>
<name>A0A0L0HP55_SPIPD</name>